<feature type="chain" id="PRO_5038787015" description="ABC transporter permease" evidence="2">
    <location>
        <begin position="24"/>
        <end position="380"/>
    </location>
</feature>
<feature type="transmembrane region" description="Helical" evidence="1">
    <location>
        <begin position="277"/>
        <end position="297"/>
    </location>
</feature>
<organism evidence="3 4">
    <name type="scientific">Orlajensenia leifsoniae</name>
    <dbReference type="NCBI Taxonomy" id="2561933"/>
    <lineage>
        <taxon>Bacteria</taxon>
        <taxon>Bacillati</taxon>
        <taxon>Actinomycetota</taxon>
        <taxon>Actinomycetes</taxon>
        <taxon>Micrococcales</taxon>
        <taxon>Microbacteriaceae</taxon>
        <taxon>Orlajensenia</taxon>
    </lineage>
</organism>
<evidence type="ECO:0008006" key="5">
    <source>
        <dbReference type="Google" id="ProtNLM"/>
    </source>
</evidence>
<evidence type="ECO:0000256" key="2">
    <source>
        <dbReference type="SAM" id="SignalP"/>
    </source>
</evidence>
<feature type="transmembrane region" description="Helical" evidence="1">
    <location>
        <begin position="186"/>
        <end position="207"/>
    </location>
</feature>
<proteinExistence type="predicted"/>
<feature type="signal peptide" evidence="2">
    <location>
        <begin position="1"/>
        <end position="23"/>
    </location>
</feature>
<sequence length="380" mass="39634">MSAHRTPGSSPLALAAGSSASTASISSSHPSPAPTARRLGVPSGAFWKSLVAHLAIPLFLATGMALAYLGAFHEPVPHDLNVAVVGDSAESMVFAQTLDDQADGRLHVETTPTHASAEKLVRSGEVVAAYEATPTEATLVVASAASETTASAAQKIFLPIAYSQHLPFSIDDVAPVGEHDTTGQGLFFLMVALSVGAYASAIAVAAVTARLGVAWRMGVGALVAAVVSAIGVVVAGPIYQMIPNGVWGIWLVSWLYVFGIIMIGVGLHPILGKWTTPALTMLFVMLNFTSSGGIFAAPFEPAFFAGLNIFWNGAAFIDAVQALAYFPGRQFGFDGLRLALWATAGLLLIVVVHGWSVRRTRIADDALAVTREEEEQVIAA</sequence>
<accession>A0A4Y9R195</accession>
<dbReference type="EMBL" id="SPQZ01000003">
    <property type="protein sequence ID" value="TFV98200.1"/>
    <property type="molecule type" value="Genomic_DNA"/>
</dbReference>
<evidence type="ECO:0000256" key="1">
    <source>
        <dbReference type="SAM" id="Phobius"/>
    </source>
</evidence>
<dbReference type="Proteomes" id="UP000298127">
    <property type="component" value="Unassembled WGS sequence"/>
</dbReference>
<comment type="caution">
    <text evidence="3">The sequence shown here is derived from an EMBL/GenBank/DDBJ whole genome shotgun (WGS) entry which is preliminary data.</text>
</comment>
<feature type="transmembrane region" description="Helical" evidence="1">
    <location>
        <begin position="338"/>
        <end position="357"/>
    </location>
</feature>
<feature type="transmembrane region" description="Helical" evidence="1">
    <location>
        <begin position="247"/>
        <end position="271"/>
    </location>
</feature>
<evidence type="ECO:0000313" key="3">
    <source>
        <dbReference type="EMBL" id="TFV98200.1"/>
    </source>
</evidence>
<keyword evidence="2" id="KW-0732">Signal</keyword>
<protein>
    <recommendedName>
        <fullName evidence="5">ABC transporter permease</fullName>
    </recommendedName>
</protein>
<dbReference type="AlphaFoldDB" id="A0A4Y9R195"/>
<keyword evidence="1" id="KW-1133">Transmembrane helix</keyword>
<name>A0A4Y9R195_9MICO</name>
<feature type="transmembrane region" description="Helical" evidence="1">
    <location>
        <begin position="213"/>
        <end position="235"/>
    </location>
</feature>
<gene>
    <name evidence="3" type="ORF">E4M00_09250</name>
</gene>
<feature type="transmembrane region" description="Helical" evidence="1">
    <location>
        <begin position="309"/>
        <end position="326"/>
    </location>
</feature>
<dbReference type="RefSeq" id="WP_135120201.1">
    <property type="nucleotide sequence ID" value="NZ_SPQZ01000003.1"/>
</dbReference>
<evidence type="ECO:0000313" key="4">
    <source>
        <dbReference type="Proteomes" id="UP000298127"/>
    </source>
</evidence>
<feature type="transmembrane region" description="Helical" evidence="1">
    <location>
        <begin position="52"/>
        <end position="71"/>
    </location>
</feature>
<keyword evidence="1" id="KW-0812">Transmembrane</keyword>
<reference evidence="3 4" key="1">
    <citation type="journal article" date="2018" name="J. Microbiol.">
        <title>Leifsonia flava sp. nov., a novel actinobacterium isolated from the rhizosphere of Aquilegia viridiflora.</title>
        <authorList>
            <person name="Cai Y."/>
            <person name="Tao W.Z."/>
            <person name="Ma Y.J."/>
            <person name="Cheng J."/>
            <person name="Zhang M.Y."/>
            <person name="Zhang Y.X."/>
        </authorList>
    </citation>
    <scope>NUCLEOTIDE SEQUENCE [LARGE SCALE GENOMIC DNA]</scope>
    <source>
        <strain evidence="3 4">SYP-B2174</strain>
    </source>
</reference>
<keyword evidence="4" id="KW-1185">Reference proteome</keyword>
<keyword evidence="1" id="KW-0472">Membrane</keyword>